<evidence type="ECO:0000313" key="1">
    <source>
        <dbReference type="EMBL" id="MFC0394556.1"/>
    </source>
</evidence>
<reference evidence="1 2" key="1">
    <citation type="submission" date="2024-09" db="EMBL/GenBank/DDBJ databases">
        <authorList>
            <person name="Sun Q."/>
            <person name="Mori K."/>
        </authorList>
    </citation>
    <scope>NUCLEOTIDE SEQUENCE [LARGE SCALE GENOMIC DNA]</scope>
    <source>
        <strain evidence="1 2">CCM 4839</strain>
    </source>
</reference>
<dbReference type="InterPro" id="IPR011013">
    <property type="entry name" value="Gal_mutarotase_sf_dom"/>
</dbReference>
<sequence length="313" mass="35810">MQRIYHSTYKDLPAITLETDLLRVQFLPGSGGKMASLFQKDISREYMVQESGTTYKELQYGGNYVDSECSGFDDMFPTIDACEYPDYPWEGIEIPDHGEVCSQKWHYHIEADSLIMHVYGVRFPYKLEKRIRFTSPKSLHMQYKVTNLSGYDFDFIWAAHPMINMEEGGEIIVPYENGQRVMMIFASEEDMLQQADELSWVNEPAIAGSNQIDGRVTPGTSSAYKFYYEQSVPQGWCSYRYRSDGTGVTFNPKEKLPYLGIWVNEGGFKGHNNVALEMCTGIADRPDLAKKLGRNSVLPAEGTYEWFLNIDLT</sequence>
<protein>
    <recommendedName>
        <fullName evidence="3">DUF5107 domain-containing protein</fullName>
    </recommendedName>
</protein>
<name>A0ABV6JFI1_9BACL</name>
<evidence type="ECO:0000313" key="2">
    <source>
        <dbReference type="Proteomes" id="UP001589818"/>
    </source>
</evidence>
<comment type="caution">
    <text evidence="1">The sequence shown here is derived from an EMBL/GenBank/DDBJ whole genome shotgun (WGS) entry which is preliminary data.</text>
</comment>
<keyword evidence="2" id="KW-1185">Reference proteome</keyword>
<dbReference type="Gene3D" id="2.70.98.10">
    <property type="match status" value="1"/>
</dbReference>
<accession>A0ABV6JFI1</accession>
<dbReference type="Proteomes" id="UP001589818">
    <property type="component" value="Unassembled WGS sequence"/>
</dbReference>
<dbReference type="RefSeq" id="WP_204815685.1">
    <property type="nucleotide sequence ID" value="NZ_JANHOF010000001.1"/>
</dbReference>
<dbReference type="SUPFAM" id="SSF74650">
    <property type="entry name" value="Galactose mutarotase-like"/>
    <property type="match status" value="1"/>
</dbReference>
<dbReference type="InterPro" id="IPR014718">
    <property type="entry name" value="GH-type_carb-bd"/>
</dbReference>
<proteinExistence type="predicted"/>
<gene>
    <name evidence="1" type="ORF">ACFFJ8_24755</name>
</gene>
<dbReference type="EMBL" id="JBHLVF010000041">
    <property type="protein sequence ID" value="MFC0394556.1"/>
    <property type="molecule type" value="Genomic_DNA"/>
</dbReference>
<evidence type="ECO:0008006" key="3">
    <source>
        <dbReference type="Google" id="ProtNLM"/>
    </source>
</evidence>
<organism evidence="1 2">
    <name type="scientific">Paenibacillus mendelii</name>
    <dbReference type="NCBI Taxonomy" id="206163"/>
    <lineage>
        <taxon>Bacteria</taxon>
        <taxon>Bacillati</taxon>
        <taxon>Bacillota</taxon>
        <taxon>Bacilli</taxon>
        <taxon>Bacillales</taxon>
        <taxon>Paenibacillaceae</taxon>
        <taxon>Paenibacillus</taxon>
    </lineage>
</organism>